<dbReference type="InterPro" id="IPR006073">
    <property type="entry name" value="GTP-bd"/>
</dbReference>
<protein>
    <submittedName>
        <fullName evidence="11">PObg2, plastid Obg/CgtA-like GTPase 2</fullName>
    </submittedName>
</protein>
<evidence type="ECO:0000259" key="10">
    <source>
        <dbReference type="PROSITE" id="PS51883"/>
    </source>
</evidence>
<dbReference type="Gene3D" id="3.30.300.350">
    <property type="entry name" value="GTP-binding protein OBG, C-terminal domain"/>
    <property type="match status" value="1"/>
</dbReference>
<evidence type="ECO:0000313" key="12">
    <source>
        <dbReference type="Proteomes" id="UP000002630"/>
    </source>
</evidence>
<evidence type="ECO:0000259" key="8">
    <source>
        <dbReference type="PROSITE" id="PS51710"/>
    </source>
</evidence>
<dbReference type="PANTHER" id="PTHR11702:SF44">
    <property type="entry name" value="GTP-BINDING PROTEIN OBGC, CHLOROPLASTIC"/>
    <property type="match status" value="1"/>
</dbReference>
<dbReference type="SUPFAM" id="SSF102741">
    <property type="entry name" value="Obg GTP-binding protein C-terminal domain"/>
    <property type="match status" value="1"/>
</dbReference>
<evidence type="ECO:0000256" key="7">
    <source>
        <dbReference type="SAM" id="MobiDB-lite"/>
    </source>
</evidence>
<dbReference type="GO" id="GO:0042254">
    <property type="term" value="P:ribosome biogenesis"/>
    <property type="evidence" value="ECO:0007669"/>
    <property type="project" value="UniProtKB-UniRule"/>
</dbReference>
<evidence type="ECO:0000256" key="5">
    <source>
        <dbReference type="ARBA" id="ARBA00022842"/>
    </source>
</evidence>
<gene>
    <name evidence="11" type="primary">PObg2</name>
    <name evidence="11" type="ORF">Esi_0214_0018</name>
</gene>
<accession>D7FRG3</accession>
<dbReference type="InterPro" id="IPR006169">
    <property type="entry name" value="GTP1_OBG_dom"/>
</dbReference>
<dbReference type="InterPro" id="IPR036346">
    <property type="entry name" value="GTP-bd_prot_GTP1/OBG_C_sf"/>
</dbReference>
<keyword evidence="6" id="KW-0342">GTP-binding</keyword>
<dbReference type="NCBIfam" id="NF008956">
    <property type="entry name" value="PRK12299.1"/>
    <property type="match status" value="1"/>
</dbReference>
<dbReference type="InterPro" id="IPR031167">
    <property type="entry name" value="G_OBG"/>
</dbReference>
<keyword evidence="3" id="KW-0479">Metal-binding</keyword>
<dbReference type="Gene3D" id="3.40.50.300">
    <property type="entry name" value="P-loop containing nucleotide triphosphate hydrolases"/>
    <property type="match status" value="1"/>
</dbReference>
<evidence type="ECO:0000313" key="11">
    <source>
        <dbReference type="EMBL" id="CBJ30754.1"/>
    </source>
</evidence>
<comment type="similarity">
    <text evidence="2">Belongs to the TRAFAC class OBG-HflX-like GTPase superfamily. OBG GTPase family.</text>
</comment>
<dbReference type="InterPro" id="IPR036726">
    <property type="entry name" value="GTP1_OBG_dom_sf"/>
</dbReference>
<dbReference type="InterPro" id="IPR015349">
    <property type="entry name" value="OCT_dom"/>
</dbReference>
<dbReference type="InterPro" id="IPR027417">
    <property type="entry name" value="P-loop_NTPase"/>
</dbReference>
<dbReference type="STRING" id="2880.D7FRG3"/>
<comment type="cofactor">
    <cofactor evidence="1">
        <name>Mg(2+)</name>
        <dbReference type="ChEBI" id="CHEBI:18420"/>
    </cofactor>
</comment>
<dbReference type="GO" id="GO:0000287">
    <property type="term" value="F:magnesium ion binding"/>
    <property type="evidence" value="ECO:0007669"/>
    <property type="project" value="InterPro"/>
</dbReference>
<dbReference type="PROSITE" id="PS51710">
    <property type="entry name" value="G_OBG"/>
    <property type="match status" value="1"/>
</dbReference>
<feature type="domain" description="OCT" evidence="9">
    <location>
        <begin position="477"/>
        <end position="552"/>
    </location>
</feature>
<dbReference type="eggNOG" id="KOG1489">
    <property type="taxonomic scope" value="Eukaryota"/>
</dbReference>
<dbReference type="PROSITE" id="PS00905">
    <property type="entry name" value="GTP1_OBG"/>
    <property type="match status" value="1"/>
</dbReference>
<reference evidence="11 12" key="1">
    <citation type="journal article" date="2010" name="Nature">
        <title>The Ectocarpus genome and the independent evolution of multicellularity in brown algae.</title>
        <authorList>
            <person name="Cock J.M."/>
            <person name="Sterck L."/>
            <person name="Rouze P."/>
            <person name="Scornet D."/>
            <person name="Allen A.E."/>
            <person name="Amoutzias G."/>
            <person name="Anthouard V."/>
            <person name="Artiguenave F."/>
            <person name="Aury J.M."/>
            <person name="Badger J.H."/>
            <person name="Beszteri B."/>
            <person name="Billiau K."/>
            <person name="Bonnet E."/>
            <person name="Bothwell J.H."/>
            <person name="Bowler C."/>
            <person name="Boyen C."/>
            <person name="Brownlee C."/>
            <person name="Carrano C.J."/>
            <person name="Charrier B."/>
            <person name="Cho G.Y."/>
            <person name="Coelho S.M."/>
            <person name="Collen J."/>
            <person name="Corre E."/>
            <person name="Da Silva C."/>
            <person name="Delage L."/>
            <person name="Delaroque N."/>
            <person name="Dittami S.M."/>
            <person name="Doulbeau S."/>
            <person name="Elias M."/>
            <person name="Farnham G."/>
            <person name="Gachon C.M."/>
            <person name="Gschloessl B."/>
            <person name="Heesch S."/>
            <person name="Jabbari K."/>
            <person name="Jubin C."/>
            <person name="Kawai H."/>
            <person name="Kimura K."/>
            <person name="Kloareg B."/>
            <person name="Kupper F.C."/>
            <person name="Lang D."/>
            <person name="Le Bail A."/>
            <person name="Leblanc C."/>
            <person name="Lerouge P."/>
            <person name="Lohr M."/>
            <person name="Lopez P.J."/>
            <person name="Martens C."/>
            <person name="Maumus F."/>
            <person name="Michel G."/>
            <person name="Miranda-Saavedra D."/>
            <person name="Morales J."/>
            <person name="Moreau H."/>
            <person name="Motomura T."/>
            <person name="Nagasato C."/>
            <person name="Napoli C.A."/>
            <person name="Nelson D.R."/>
            <person name="Nyvall-Collen P."/>
            <person name="Peters A.F."/>
            <person name="Pommier C."/>
            <person name="Potin P."/>
            <person name="Poulain J."/>
            <person name="Quesneville H."/>
            <person name="Read B."/>
            <person name="Rensing S.A."/>
            <person name="Ritter A."/>
            <person name="Rousvoal S."/>
            <person name="Samanta M."/>
            <person name="Samson G."/>
            <person name="Schroeder D.C."/>
            <person name="Segurens B."/>
            <person name="Strittmatter M."/>
            <person name="Tonon T."/>
            <person name="Tregear J.W."/>
            <person name="Valentin K."/>
            <person name="von Dassow P."/>
            <person name="Yamagishi T."/>
            <person name="Van de Peer Y."/>
            <person name="Wincker P."/>
        </authorList>
    </citation>
    <scope>NUCLEOTIDE SEQUENCE [LARGE SCALE GENOMIC DNA]</scope>
    <source>
        <strain evidence="12">Ec32 / CCAP1310/4</strain>
    </source>
</reference>
<dbReference type="HAMAP" id="MF_01454">
    <property type="entry name" value="GTPase_Obg"/>
    <property type="match status" value="1"/>
</dbReference>
<dbReference type="SUPFAM" id="SSF82051">
    <property type="entry name" value="Obg GTP-binding protein N-terminal domain"/>
    <property type="match status" value="1"/>
</dbReference>
<organism evidence="11 12">
    <name type="scientific">Ectocarpus siliculosus</name>
    <name type="common">Brown alga</name>
    <name type="synonym">Conferva siliculosa</name>
    <dbReference type="NCBI Taxonomy" id="2880"/>
    <lineage>
        <taxon>Eukaryota</taxon>
        <taxon>Sar</taxon>
        <taxon>Stramenopiles</taxon>
        <taxon>Ochrophyta</taxon>
        <taxon>PX clade</taxon>
        <taxon>Phaeophyceae</taxon>
        <taxon>Ectocarpales</taxon>
        <taxon>Ectocarpaceae</taxon>
        <taxon>Ectocarpus</taxon>
    </lineage>
</organism>
<dbReference type="GO" id="GO:0005739">
    <property type="term" value="C:mitochondrion"/>
    <property type="evidence" value="ECO:0007669"/>
    <property type="project" value="TreeGrafter"/>
</dbReference>
<evidence type="ECO:0000259" key="9">
    <source>
        <dbReference type="PROSITE" id="PS51881"/>
    </source>
</evidence>
<dbReference type="PROSITE" id="PS51883">
    <property type="entry name" value="OBG"/>
    <property type="match status" value="1"/>
</dbReference>
<evidence type="ECO:0000256" key="1">
    <source>
        <dbReference type="ARBA" id="ARBA00001946"/>
    </source>
</evidence>
<dbReference type="Pfam" id="PF01926">
    <property type="entry name" value="MMR_HSR1"/>
    <property type="match status" value="1"/>
</dbReference>
<dbReference type="Proteomes" id="UP000002630">
    <property type="component" value="Linkage Group LG06"/>
</dbReference>
<evidence type="ECO:0000256" key="3">
    <source>
        <dbReference type="ARBA" id="ARBA00022723"/>
    </source>
</evidence>
<name>D7FRG3_ECTSI</name>
<keyword evidence="5" id="KW-0460">Magnesium</keyword>
<dbReference type="FunCoup" id="D7FRG3">
    <property type="interactions" value="73"/>
</dbReference>
<dbReference type="OrthoDB" id="347018at2759"/>
<dbReference type="Pfam" id="PF09269">
    <property type="entry name" value="DUF1967"/>
    <property type="match status" value="1"/>
</dbReference>
<feature type="domain" description="Obg" evidence="10">
    <location>
        <begin position="114"/>
        <end position="272"/>
    </location>
</feature>
<keyword evidence="12" id="KW-1185">Reference proteome</keyword>
<proteinExistence type="inferred from homology"/>
<dbReference type="InterPro" id="IPR014100">
    <property type="entry name" value="GTP-bd_Obg/CgtA"/>
</dbReference>
<dbReference type="GO" id="GO:0005525">
    <property type="term" value="F:GTP binding"/>
    <property type="evidence" value="ECO:0007669"/>
    <property type="project" value="UniProtKB-KW"/>
</dbReference>
<feature type="region of interest" description="Disordered" evidence="7">
    <location>
        <begin position="186"/>
        <end position="212"/>
    </location>
</feature>
<sequence length="558" mass="59534">MGVPCKRRRGILSNESARAPRRSATVALVLLLCQARGLVVAPAFFPHNAAAGGSTQHRHTAAPLIHARASRIRPSSTGAVAAFRRGQQRVRRRSRLEMANPEGTQQLRDRDLEFMFYDEAQVYVRGGSGGEGAASFKVMAKKQRGQPNGGSGGKGGDVSLVCESSLNTLVNLRGTMSFVAQKGTAGQQRLTNGKDGGSIEVPVPPGTVVKDRDNGGVVLGELREGGERLVVAKGGFGGRGNAATKITRGQAPKASPPGAGERRWLSLELRLVADVGLVGVPSAGKSTLLAASTNAKPKIADYPFTTLVPNLGVCDPEALGFKGKGMVLADIPGLLEGAHKGVGLGRAFLRHVERCRAIIHIVSGASPDPVGDFRAINQELALFSEALAVVVLNKIDLPEVEDRREELETALKEHMGHTRLMSISSGEGTHVKELMRRTRRFLDGVEAEEAEKERLQMLRQAAMGGGGGGDADEEEVISEDSARVFADGANRWLIRDTRLAQMSLNTDWEYYGAVDRFLKVMESLGVLQELREEGATDGDVVLVGEKEIALAEPPANLS</sequence>
<dbReference type="EMBL" id="FN648392">
    <property type="protein sequence ID" value="CBJ30754.1"/>
    <property type="molecule type" value="Genomic_DNA"/>
</dbReference>
<dbReference type="PROSITE" id="PS51881">
    <property type="entry name" value="OCT"/>
    <property type="match status" value="1"/>
</dbReference>
<keyword evidence="4" id="KW-0547">Nucleotide-binding</keyword>
<evidence type="ECO:0000256" key="2">
    <source>
        <dbReference type="ARBA" id="ARBA00007699"/>
    </source>
</evidence>
<evidence type="ECO:0000256" key="4">
    <source>
        <dbReference type="ARBA" id="ARBA00022741"/>
    </source>
</evidence>
<dbReference type="InterPro" id="IPR045086">
    <property type="entry name" value="OBG_GTPase"/>
</dbReference>
<dbReference type="SUPFAM" id="SSF52540">
    <property type="entry name" value="P-loop containing nucleoside triphosphate hydrolases"/>
    <property type="match status" value="1"/>
</dbReference>
<dbReference type="PANTHER" id="PTHR11702">
    <property type="entry name" value="DEVELOPMENTALLY REGULATED GTP-BINDING PROTEIN-RELATED"/>
    <property type="match status" value="1"/>
</dbReference>
<dbReference type="FunFam" id="2.70.210.12:FF:000001">
    <property type="entry name" value="GTPase Obg"/>
    <property type="match status" value="1"/>
</dbReference>
<dbReference type="InterPro" id="IPR006074">
    <property type="entry name" value="GTP1-OBG_CS"/>
</dbReference>
<dbReference type="NCBIfam" id="TIGR02729">
    <property type="entry name" value="Obg_CgtA"/>
    <property type="match status" value="1"/>
</dbReference>
<dbReference type="InParanoid" id="D7FRG3"/>
<dbReference type="PRINTS" id="PR00326">
    <property type="entry name" value="GTP1OBG"/>
</dbReference>
<dbReference type="Gene3D" id="2.70.210.12">
    <property type="entry name" value="GTP1/OBG domain"/>
    <property type="match status" value="1"/>
</dbReference>
<feature type="domain" description="OBG-type G" evidence="8">
    <location>
        <begin position="273"/>
        <end position="443"/>
    </location>
</feature>
<dbReference type="EMBL" id="FN649731">
    <property type="protein sequence ID" value="CBJ30754.1"/>
    <property type="molecule type" value="Genomic_DNA"/>
</dbReference>
<dbReference type="GO" id="GO:0003924">
    <property type="term" value="F:GTPase activity"/>
    <property type="evidence" value="ECO:0007669"/>
    <property type="project" value="InterPro"/>
</dbReference>
<dbReference type="CDD" id="cd01898">
    <property type="entry name" value="Obg"/>
    <property type="match status" value="1"/>
</dbReference>
<evidence type="ECO:0000256" key="6">
    <source>
        <dbReference type="ARBA" id="ARBA00023134"/>
    </source>
</evidence>
<dbReference type="AlphaFoldDB" id="D7FRG3"/>
<dbReference type="Pfam" id="PF01018">
    <property type="entry name" value="GTP1_OBG"/>
    <property type="match status" value="1"/>
</dbReference>